<organism evidence="3 4">
    <name type="scientific">Pseudomonas benzenivorans</name>
    <dbReference type="NCBI Taxonomy" id="556533"/>
    <lineage>
        <taxon>Bacteria</taxon>
        <taxon>Pseudomonadati</taxon>
        <taxon>Pseudomonadota</taxon>
        <taxon>Gammaproteobacteria</taxon>
        <taxon>Pseudomonadales</taxon>
        <taxon>Pseudomonadaceae</taxon>
        <taxon>Pseudomonas</taxon>
    </lineage>
</organism>
<evidence type="ECO:0000256" key="2">
    <source>
        <dbReference type="SAM" id="Phobius"/>
    </source>
</evidence>
<dbReference type="PANTHER" id="PTHR30093">
    <property type="entry name" value="GENERAL SECRETION PATHWAY PROTEIN G"/>
    <property type="match status" value="1"/>
</dbReference>
<keyword evidence="2" id="KW-1133">Transmembrane helix</keyword>
<dbReference type="Pfam" id="PF16732">
    <property type="entry name" value="ComP_DUS"/>
    <property type="match status" value="1"/>
</dbReference>
<evidence type="ECO:0000313" key="4">
    <source>
        <dbReference type="Proteomes" id="UP001059672"/>
    </source>
</evidence>
<dbReference type="Pfam" id="PF07963">
    <property type="entry name" value="N_methyl"/>
    <property type="match status" value="1"/>
</dbReference>
<dbReference type="EMBL" id="CP073346">
    <property type="protein sequence ID" value="UTW06689.1"/>
    <property type="molecule type" value="Genomic_DNA"/>
</dbReference>
<evidence type="ECO:0000256" key="1">
    <source>
        <dbReference type="ARBA" id="ARBA00022481"/>
    </source>
</evidence>
<dbReference type="PRINTS" id="PR00813">
    <property type="entry name" value="BCTERIALGSPG"/>
</dbReference>
<sequence>MKKEITGFTLIEMMIVIALIGILAAIAIPNYQSYLMRAACQDATATLVGAANVMERFRSQNNTYQGANLAASGYDQSPVDGNAQFTIVPGNLTATGYLLTATPLAGSRLAGRGTLTLNSAGVRAATGDLANPPGDNPIAVDVWNNGCRGL</sequence>
<dbReference type="PROSITE" id="PS00409">
    <property type="entry name" value="PROKAR_NTER_METHYL"/>
    <property type="match status" value="1"/>
</dbReference>
<keyword evidence="2" id="KW-0472">Membrane</keyword>
<name>A0ABY5H3U5_9PSED</name>
<keyword evidence="4" id="KW-1185">Reference proteome</keyword>
<accession>A0ABY5H3U5</accession>
<proteinExistence type="predicted"/>
<dbReference type="InterPro" id="IPR000983">
    <property type="entry name" value="Bac_GSPG_pilin"/>
</dbReference>
<dbReference type="PANTHER" id="PTHR30093:SF47">
    <property type="entry name" value="TYPE IV PILUS NON-CORE MINOR PILIN PILE"/>
    <property type="match status" value="1"/>
</dbReference>
<keyword evidence="1" id="KW-0488">Methylation</keyword>
<dbReference type="RefSeq" id="WP_304665558.1">
    <property type="nucleotide sequence ID" value="NZ_CP073346.1"/>
</dbReference>
<dbReference type="InterPro" id="IPR031982">
    <property type="entry name" value="PilE-like"/>
</dbReference>
<dbReference type="Gene3D" id="3.30.700.10">
    <property type="entry name" value="Glycoprotein, Type 4 Pilin"/>
    <property type="match status" value="1"/>
</dbReference>
<gene>
    <name evidence="3" type="ORF">KDW96_16145</name>
</gene>
<reference evidence="3" key="1">
    <citation type="submission" date="2021-04" db="EMBL/GenBank/DDBJ databases">
        <title>Oceanospirillales bacteria with DddD are important DMSP degraders in coastal seawater.</title>
        <authorList>
            <person name="Liu J."/>
        </authorList>
    </citation>
    <scope>NUCLEOTIDE SEQUENCE</scope>
    <source>
        <strain evidence="3">D13-4</strain>
    </source>
</reference>
<dbReference type="InterPro" id="IPR012902">
    <property type="entry name" value="N_methyl_site"/>
</dbReference>
<feature type="transmembrane region" description="Helical" evidence="2">
    <location>
        <begin position="6"/>
        <end position="28"/>
    </location>
</feature>
<keyword evidence="2" id="KW-0812">Transmembrane</keyword>
<dbReference type="NCBIfam" id="TIGR02532">
    <property type="entry name" value="IV_pilin_GFxxxE"/>
    <property type="match status" value="1"/>
</dbReference>
<evidence type="ECO:0000313" key="3">
    <source>
        <dbReference type="EMBL" id="UTW06689.1"/>
    </source>
</evidence>
<dbReference type="Proteomes" id="UP001059672">
    <property type="component" value="Chromosome"/>
</dbReference>
<dbReference type="InterPro" id="IPR045584">
    <property type="entry name" value="Pilin-like"/>
</dbReference>
<dbReference type="SUPFAM" id="SSF54523">
    <property type="entry name" value="Pili subunits"/>
    <property type="match status" value="1"/>
</dbReference>
<protein>
    <submittedName>
        <fullName evidence="3">Prepilin-type N-terminal cleavage/methylation domain-containing protein</fullName>
    </submittedName>
</protein>